<accession>A0AAV9UJR6</accession>
<protein>
    <submittedName>
        <fullName evidence="1">Uncharacterized protein</fullName>
    </submittedName>
</protein>
<dbReference type="Proteomes" id="UP001373714">
    <property type="component" value="Unassembled WGS sequence"/>
</dbReference>
<reference evidence="1 2" key="1">
    <citation type="submission" date="2019-10" db="EMBL/GenBank/DDBJ databases">
        <authorList>
            <person name="Palmer J.M."/>
        </authorList>
    </citation>
    <scope>NUCLEOTIDE SEQUENCE [LARGE SCALE GENOMIC DNA]</scope>
    <source>
        <strain evidence="1 2">TWF730</strain>
    </source>
</reference>
<evidence type="ECO:0000313" key="2">
    <source>
        <dbReference type="Proteomes" id="UP001373714"/>
    </source>
</evidence>
<comment type="caution">
    <text evidence="1">The sequence shown here is derived from an EMBL/GenBank/DDBJ whole genome shotgun (WGS) entry which is preliminary data.</text>
</comment>
<dbReference type="AlphaFoldDB" id="A0AAV9UJR6"/>
<evidence type="ECO:0000313" key="1">
    <source>
        <dbReference type="EMBL" id="KAK6343646.1"/>
    </source>
</evidence>
<name>A0AAV9UJR6_9PEZI</name>
<organism evidence="1 2">
    <name type="scientific">Orbilia blumenaviensis</name>
    <dbReference type="NCBI Taxonomy" id="1796055"/>
    <lineage>
        <taxon>Eukaryota</taxon>
        <taxon>Fungi</taxon>
        <taxon>Dikarya</taxon>
        <taxon>Ascomycota</taxon>
        <taxon>Pezizomycotina</taxon>
        <taxon>Orbiliomycetes</taxon>
        <taxon>Orbiliales</taxon>
        <taxon>Orbiliaceae</taxon>
        <taxon>Orbilia</taxon>
    </lineage>
</organism>
<gene>
    <name evidence="1" type="ORF">TWF730_011237</name>
</gene>
<keyword evidence="2" id="KW-1185">Reference proteome</keyword>
<proteinExistence type="predicted"/>
<sequence length="116" mass="12691">MSTGNQEFLADGSVRWILSTEERQSIASLLGTEENTLANVRGNIMNRARATCSCGKHSGLDDLVQNATAAGIHTKDFMLKVLIDGPQEESPAHGLQCSNCSKDFDGLFRWAGFWED</sequence>
<dbReference type="EMBL" id="JAVHNS010000009">
    <property type="protein sequence ID" value="KAK6343646.1"/>
    <property type="molecule type" value="Genomic_DNA"/>
</dbReference>